<keyword evidence="2" id="KW-1185">Reference proteome</keyword>
<dbReference type="GO" id="GO:0016740">
    <property type="term" value="F:transferase activity"/>
    <property type="evidence" value="ECO:0007669"/>
    <property type="project" value="UniProtKB-KW"/>
</dbReference>
<evidence type="ECO:0000313" key="1">
    <source>
        <dbReference type="EMBL" id="TSJ78979.1"/>
    </source>
</evidence>
<dbReference type="Gene3D" id="3.30.460.40">
    <property type="match status" value="1"/>
</dbReference>
<proteinExistence type="predicted"/>
<reference evidence="1 2" key="1">
    <citation type="submission" date="2019-07" db="EMBL/GenBank/DDBJ databases">
        <title>Description of 53C-WASEF.</title>
        <authorList>
            <person name="Pitt A."/>
            <person name="Hahn M.W."/>
        </authorList>
    </citation>
    <scope>NUCLEOTIDE SEQUENCE [LARGE SCALE GENOMIC DNA]</scope>
    <source>
        <strain evidence="1 2">53C-WASEF</strain>
    </source>
</reference>
<dbReference type="Pfam" id="PF08843">
    <property type="entry name" value="AbiEii"/>
    <property type="match status" value="1"/>
</dbReference>
<gene>
    <name evidence="1" type="ORF">FPL22_06665</name>
</gene>
<sequence length="185" mass="20565">MNFEVVIRRVVGALEESGIHYALIGGFAMALRGVQRATMDLDFILMLEDMEKTDAILKSCGYERVFQSANVSHYISADKSWGRIDILHAFRGPTLGMLERAEVMPVLGDFSIRVVHIEDLIGLKVQASVNDPNRAARDWSDIRMILEAAAGQGVAINWLLVGDYLGIFNLETKLAELKSYYASAQ</sequence>
<dbReference type="InterPro" id="IPR043519">
    <property type="entry name" value="NT_sf"/>
</dbReference>
<accession>A0A556QQS6</accession>
<organism evidence="1 2">
    <name type="scientific">Rariglobus hedericola</name>
    <dbReference type="NCBI Taxonomy" id="2597822"/>
    <lineage>
        <taxon>Bacteria</taxon>
        <taxon>Pseudomonadati</taxon>
        <taxon>Verrucomicrobiota</taxon>
        <taxon>Opitutia</taxon>
        <taxon>Opitutales</taxon>
        <taxon>Opitutaceae</taxon>
        <taxon>Rariglobus</taxon>
    </lineage>
</organism>
<dbReference type="SUPFAM" id="SSF81301">
    <property type="entry name" value="Nucleotidyltransferase"/>
    <property type="match status" value="1"/>
</dbReference>
<dbReference type="RefSeq" id="WP_144229321.1">
    <property type="nucleotide sequence ID" value="NZ_CBCRVV010000005.1"/>
</dbReference>
<dbReference type="InterPro" id="IPR014942">
    <property type="entry name" value="AbiEii"/>
</dbReference>
<dbReference type="Proteomes" id="UP000315648">
    <property type="component" value="Unassembled WGS sequence"/>
</dbReference>
<dbReference type="OrthoDB" id="1551055at2"/>
<name>A0A556QQS6_9BACT</name>
<dbReference type="EMBL" id="VMBG01000001">
    <property type="protein sequence ID" value="TSJ78979.1"/>
    <property type="molecule type" value="Genomic_DNA"/>
</dbReference>
<comment type="caution">
    <text evidence="1">The sequence shown here is derived from an EMBL/GenBank/DDBJ whole genome shotgun (WGS) entry which is preliminary data.</text>
</comment>
<protein>
    <submittedName>
        <fullName evidence="1">Nucleotidyl transferase AbiEii/AbiGii toxin family protein</fullName>
    </submittedName>
</protein>
<dbReference type="AlphaFoldDB" id="A0A556QQS6"/>
<keyword evidence="1" id="KW-0808">Transferase</keyword>
<evidence type="ECO:0000313" key="2">
    <source>
        <dbReference type="Proteomes" id="UP000315648"/>
    </source>
</evidence>